<evidence type="ECO:0000256" key="4">
    <source>
        <dbReference type="ARBA" id="ARBA00022989"/>
    </source>
</evidence>
<dbReference type="InterPro" id="IPR030184">
    <property type="entry name" value="WAT1-related"/>
</dbReference>
<keyword evidence="9" id="KW-1185">Reference proteome</keyword>
<feature type="domain" description="EamA" evidence="7">
    <location>
        <begin position="92"/>
        <end position="212"/>
    </location>
</feature>
<evidence type="ECO:0000256" key="6">
    <source>
        <dbReference type="SAM" id="Phobius"/>
    </source>
</evidence>
<feature type="transmembrane region" description="Helical" evidence="6">
    <location>
        <begin position="116"/>
        <end position="137"/>
    </location>
</feature>
<evidence type="ECO:0000259" key="7">
    <source>
        <dbReference type="Pfam" id="PF00892"/>
    </source>
</evidence>
<feature type="transmembrane region" description="Helical" evidence="6">
    <location>
        <begin position="306"/>
        <end position="327"/>
    </location>
</feature>
<protein>
    <recommendedName>
        <fullName evidence="7">EamA domain-containing protein</fullName>
    </recommendedName>
</protein>
<name>A0AAN9M4S7_PHACN</name>
<dbReference type="InterPro" id="IPR000620">
    <property type="entry name" value="EamA_dom"/>
</dbReference>
<evidence type="ECO:0000256" key="3">
    <source>
        <dbReference type="ARBA" id="ARBA00022692"/>
    </source>
</evidence>
<organism evidence="8 9">
    <name type="scientific">Phaseolus coccineus</name>
    <name type="common">Scarlet runner bean</name>
    <name type="synonym">Phaseolus multiflorus</name>
    <dbReference type="NCBI Taxonomy" id="3886"/>
    <lineage>
        <taxon>Eukaryota</taxon>
        <taxon>Viridiplantae</taxon>
        <taxon>Streptophyta</taxon>
        <taxon>Embryophyta</taxon>
        <taxon>Tracheophyta</taxon>
        <taxon>Spermatophyta</taxon>
        <taxon>Magnoliopsida</taxon>
        <taxon>eudicotyledons</taxon>
        <taxon>Gunneridae</taxon>
        <taxon>Pentapetalae</taxon>
        <taxon>rosids</taxon>
        <taxon>fabids</taxon>
        <taxon>Fabales</taxon>
        <taxon>Fabaceae</taxon>
        <taxon>Papilionoideae</taxon>
        <taxon>50 kb inversion clade</taxon>
        <taxon>NPAAA clade</taxon>
        <taxon>indigoferoid/millettioid clade</taxon>
        <taxon>Phaseoleae</taxon>
        <taxon>Phaseolus</taxon>
    </lineage>
</organism>
<evidence type="ECO:0000256" key="5">
    <source>
        <dbReference type="ARBA" id="ARBA00023136"/>
    </source>
</evidence>
<feature type="transmembrane region" description="Helical" evidence="6">
    <location>
        <begin position="394"/>
        <end position="412"/>
    </location>
</feature>
<proteinExistence type="inferred from homology"/>
<comment type="subcellular location">
    <subcellularLocation>
        <location evidence="1">Membrane</location>
        <topology evidence="1">Multi-pass membrane protein</topology>
    </subcellularLocation>
</comment>
<dbReference type="Pfam" id="PF00892">
    <property type="entry name" value="EamA"/>
    <property type="match status" value="2"/>
</dbReference>
<dbReference type="SUPFAM" id="SSF103481">
    <property type="entry name" value="Multidrug resistance efflux transporter EmrE"/>
    <property type="match status" value="2"/>
</dbReference>
<dbReference type="AlphaFoldDB" id="A0AAN9M4S7"/>
<evidence type="ECO:0000313" key="8">
    <source>
        <dbReference type="EMBL" id="KAK7346179.1"/>
    </source>
</evidence>
<sequence length="461" mass="50080">MGTVSGREIWKAHTSLVMVQVFSGGYHVISKSVLDVGINQIVYCVFRDLIAFLILAPIAYIRERKSCNLIKSKLIVMATVSGGEIWKAHTAMAMVQLFNGGYHVITKVALNVGVNQIVFCVFRDIIALAILAPLAFIREKRTRPPITKRLLLSFFFLGLTGIFGNHLLFLIGLSYTSPTYAAAVQPATPVFTFLLAVMMGTERVNLLRYEGLAKVGGTFSCVSGAVLMVLYRGPPLIGYSETDFVSHSEISAKGQPEPSGWLIGGLLDLGFDQFHLGVLCFIGNCMCMAAFLTIQAPLLKKYPANLSVTAYSYFFGAVLMVTTSFFATNESTDWRLTQSETIAVIYAGFIASALNYGLITWCNKILGPAMVALYNPLQPGASALLSRIFLGSPIYMGSIVGGSLIIIGLYAVTWASYRERHAAAAVISHGSRVSESLIHDKSSYRVNIFSGPPSMSPKPSD</sequence>
<dbReference type="InterPro" id="IPR037185">
    <property type="entry name" value="EmrE-like"/>
</dbReference>
<gene>
    <name evidence="8" type="ORF">VNO80_20694</name>
</gene>
<keyword evidence="4 6" id="KW-1133">Transmembrane helix</keyword>
<comment type="similarity">
    <text evidence="2">Belongs to the drug/metabolite transporter (DMT) superfamily. Plant drug/metabolite exporter (P-DME) (TC 2.A.7.4) family.</text>
</comment>
<keyword evidence="3 6" id="KW-0812">Transmembrane</keyword>
<comment type="caution">
    <text evidence="8">The sequence shown here is derived from an EMBL/GenBank/DDBJ whole genome shotgun (WGS) entry which is preliminary data.</text>
</comment>
<dbReference type="GO" id="GO:0016020">
    <property type="term" value="C:membrane"/>
    <property type="evidence" value="ECO:0007669"/>
    <property type="project" value="UniProtKB-SubCell"/>
</dbReference>
<feature type="transmembrane region" description="Helical" evidence="6">
    <location>
        <begin position="149"/>
        <end position="173"/>
    </location>
</feature>
<reference evidence="8 9" key="1">
    <citation type="submission" date="2024-01" db="EMBL/GenBank/DDBJ databases">
        <title>The genomes of 5 underutilized Papilionoideae crops provide insights into root nodulation and disease resistanc.</title>
        <authorList>
            <person name="Jiang F."/>
        </authorList>
    </citation>
    <scope>NUCLEOTIDE SEQUENCE [LARGE SCALE GENOMIC DNA]</scope>
    <source>
        <strain evidence="8">JINMINGXINNONG_FW02</strain>
        <tissue evidence="8">Leaves</tissue>
    </source>
</reference>
<dbReference type="GO" id="GO:0022857">
    <property type="term" value="F:transmembrane transporter activity"/>
    <property type="evidence" value="ECO:0007669"/>
    <property type="project" value="InterPro"/>
</dbReference>
<dbReference type="Proteomes" id="UP001374584">
    <property type="component" value="Unassembled WGS sequence"/>
</dbReference>
<keyword evidence="5 6" id="KW-0472">Membrane</keyword>
<dbReference type="PANTHER" id="PTHR31218">
    <property type="entry name" value="WAT1-RELATED PROTEIN"/>
    <property type="match status" value="1"/>
</dbReference>
<feature type="transmembrane region" description="Helical" evidence="6">
    <location>
        <begin position="274"/>
        <end position="294"/>
    </location>
</feature>
<feature type="transmembrane region" description="Helical" evidence="6">
    <location>
        <begin position="74"/>
        <end position="96"/>
    </location>
</feature>
<evidence type="ECO:0000256" key="1">
    <source>
        <dbReference type="ARBA" id="ARBA00004141"/>
    </source>
</evidence>
<feature type="transmembrane region" description="Helical" evidence="6">
    <location>
        <begin position="179"/>
        <end position="199"/>
    </location>
</feature>
<accession>A0AAN9M4S7</accession>
<evidence type="ECO:0000256" key="2">
    <source>
        <dbReference type="ARBA" id="ARBA00007635"/>
    </source>
</evidence>
<dbReference type="EMBL" id="JAYMYR010000008">
    <property type="protein sequence ID" value="KAK7346179.1"/>
    <property type="molecule type" value="Genomic_DNA"/>
</dbReference>
<evidence type="ECO:0000313" key="9">
    <source>
        <dbReference type="Proteomes" id="UP001374584"/>
    </source>
</evidence>
<feature type="transmembrane region" description="Helical" evidence="6">
    <location>
        <begin position="40"/>
        <end position="62"/>
    </location>
</feature>
<feature type="domain" description="EamA" evidence="7">
    <location>
        <begin position="276"/>
        <end position="413"/>
    </location>
</feature>